<feature type="coiled-coil region" evidence="3">
    <location>
        <begin position="72"/>
        <end position="186"/>
    </location>
</feature>
<feature type="region of interest" description="Disordered" evidence="4">
    <location>
        <begin position="724"/>
        <end position="744"/>
    </location>
</feature>
<feature type="compositionally biased region" description="Basic and acidic residues" evidence="4">
    <location>
        <begin position="1855"/>
        <end position="1885"/>
    </location>
</feature>
<dbReference type="Proteomes" id="UP001445076">
    <property type="component" value="Unassembled WGS sequence"/>
</dbReference>
<dbReference type="GO" id="GO:0001578">
    <property type="term" value="P:microtubule bundle formation"/>
    <property type="evidence" value="ECO:0007669"/>
    <property type="project" value="TreeGrafter"/>
</dbReference>
<feature type="region of interest" description="Disordered" evidence="4">
    <location>
        <begin position="1322"/>
        <end position="1345"/>
    </location>
</feature>
<dbReference type="Pfam" id="PF07989">
    <property type="entry name" value="Cnn_1N"/>
    <property type="match status" value="1"/>
</dbReference>
<dbReference type="GO" id="GO:0008017">
    <property type="term" value="F:microtubule binding"/>
    <property type="evidence" value="ECO:0007669"/>
    <property type="project" value="TreeGrafter"/>
</dbReference>
<sequence length="2065" mass="232039">MFGFGSGRSPGRLSTTSPGPAPPTPIGHPFFSGSPAQLQDANSLDSSGGSSIPFSLGLRSPGKVSPLRGRTMKEYEEQLGNLKKENFSLKLRIYFLEERIGQKYDKEDKDELYKTNIELKVETEALKQELYDKQELVRQASTVLSGLEQQFQEQVAQIKDQHEQEKEKLQSQVQQLQKEVDDYANRCHERGQLGELTQLCGLAFSTGAEEEEEEAQAVPSSKDNLSLPLNLAGFTNSYAPPSPVQGIFSMPPMIAEPAALEKSQPQLTPVSGSYSKTSNEEPESAEQRVVILKARVAELEKRVTELEGELAAKVETTSILEGDIANLRKELEDKVEKIADLEVEVTEKDLKIDDVMQELETRNIEIQAKDDQIQSLYQDLNRVEPEIEVKVQEIVERDRIIEEKIEQIEQQNKILVEIQITLDEKQKQIADMEHKITESSEKIKKLTEKLDKSCKVIQTFAEEAQARDKEIVSLKKDIKRKEKKIRDLVAELKEALDMLNKAKWEAETSGGEDGVKEMAEEENERLWAELESRKNEVLALRAEHKHSLSEAEERVHHLQKQLEEKIKALESQQDKHNKETEEREARLRDQTQQVVQLESELQALRGDMSSREGQLRTNQGLVQGLEDELAVAKDQLKEKKAELEALQEELKKKNNDMQDLVNHELWERNREIERLQEKLSALTSDRRNQIECLKDELETKNNELRRMKARLNCETTGNIDSNQAALCPKSNGSQSAVTPTTTDQPKNAAHLTVVTGSGGDVVTVNRPLHLTFTDDNSASVQMLYQEMSKVRGEAQALRLERGILNDKLSSLQKLYDQVCRTNNAPRTNEHIESHKEQLEESREENLVKDRKHVEIVSDFHSQVQVLRTELHNAKKKINRQLTEVSVRKYQEALKRHKQEIASLRKRLADSHNACDLLRTRLEELADFLERILEMEEKGLINLSQMSPKQLALLQKTLNESRALSRSLSQSLMIGMDFTDHGDDTHLSSSVSSVSSWSLQRDDSFSETLDYLGASSHEALASLPDETLLQPEDSHDSAVQALAAQFNTQIDQKAREIDAIAENVSELSEKLAERTQQVEIQAGIIGELRGQVSHLQDEIRCRDLQLLTLQADQTKDSQCALHSSWQSSINPLAASSQSTVHAVSPQTTLLTHNSSSQESIHKSLSNCSDSLPPPPLHLLQDSECEITPDIRELEICHASDRSSLSAVKSAYSTDAAIKAYSGHLGYFQQHVTPGKQNLDEGLKPLGEKPSVSVSCVIPEQPWVPVSPSESEAWSEPDRNVSLARIGLDACTLVGATDRALSRSRQQRASAAITSESDCEAAHEDTATCTASNAPTPGKVSKRRSDVAELRRVSTKLRAIEQLNDTLRAELNIYQTLSQQITHQQHDQQQRPKTSDKSVETHKGETADASVGAEEGPTLPLPPLTFVVPAPLLDEICALRLKLEEAIANNDHLRDQLEAALTAHPQDEARFHHLTAALQTAQEEMRDARDRLQGSQESVREQQEKYNKIQLKLQDCESRLTQCYSELEASQTEASAVQADLCNAHKLMQTKDLLVQERDAQLAEREQIIKDMSDQISQLKKDAAKIPDQDKHVQKLQLELQKQESRLLQVNKERLSLVGERACLQAQLASASTQARLLQDGNHEVEGVGEECISLLQQLDVERATVSTLQQERQQLLSDKEHLEKEMQILKEEAASLQTKIDHLMSHQAYVAEQAAVENKDMAELRNEYTLLQCNNSELRSKAQNLEVELRELTEKQKTTEDAQLYLSEEKRLVKQLTAQLDSERCLTANLQLQLKALRRSTSPATSQGDESVVPNASDRASHESVTSIEFFHPLPENTSRKHRAASLSPTSVNKGKVQERRALSSSRRRDGSKRISTHWSEDKENLHIATTTITTTTTNSSKRNRRIHSGNSSEAVFPQQAAQPLLSHQPEEEGDGGTTSGESPDLGIGSDYHFSSLERGTRTLHSLVHTAHDLPIPPLCSEPNLQQFLSHSTLSEENQQLRLQRDNLTSKLASTTETLKEALEKLSKANQRKENVERAICKQLYKTHDVLKKAKTHLKQANALPQ</sequence>
<dbReference type="InterPro" id="IPR012943">
    <property type="entry name" value="Cnn_1N"/>
</dbReference>
<feature type="region of interest" description="Disordered" evidence="4">
    <location>
        <begin position="1"/>
        <end position="57"/>
    </location>
</feature>
<dbReference type="SUPFAM" id="SSF57997">
    <property type="entry name" value="Tropomyosin"/>
    <property type="match status" value="2"/>
</dbReference>
<comment type="caution">
    <text evidence="6">The sequence shown here is derived from an EMBL/GenBank/DDBJ whole genome shotgun (WGS) entry which is preliminary data.</text>
</comment>
<dbReference type="GO" id="GO:0005737">
    <property type="term" value="C:cytoplasm"/>
    <property type="evidence" value="ECO:0007669"/>
    <property type="project" value="UniProtKB-SubCell"/>
</dbReference>
<dbReference type="GO" id="GO:0035371">
    <property type="term" value="C:microtubule plus-end"/>
    <property type="evidence" value="ECO:0007669"/>
    <property type="project" value="TreeGrafter"/>
</dbReference>
<dbReference type="GO" id="GO:0000132">
    <property type="term" value="P:establishment of mitotic spindle orientation"/>
    <property type="evidence" value="ECO:0007669"/>
    <property type="project" value="TreeGrafter"/>
</dbReference>
<gene>
    <name evidence="6" type="ORF">OTU49_001353</name>
</gene>
<keyword evidence="2" id="KW-0963">Cytoplasm</keyword>
<dbReference type="Gene3D" id="1.10.287.1490">
    <property type="match status" value="1"/>
</dbReference>
<feature type="compositionally biased region" description="Basic and acidic residues" evidence="4">
    <location>
        <begin position="1382"/>
        <end position="1404"/>
    </location>
</feature>
<feature type="compositionally biased region" description="Polar residues" evidence="4">
    <location>
        <begin position="263"/>
        <end position="277"/>
    </location>
</feature>
<evidence type="ECO:0000256" key="3">
    <source>
        <dbReference type="SAM" id="Coils"/>
    </source>
</evidence>
<feature type="region of interest" description="Disordered" evidence="4">
    <location>
        <begin position="1380"/>
        <end position="1415"/>
    </location>
</feature>
<feature type="coiled-coil region" evidence="3">
    <location>
        <begin position="1560"/>
        <end position="1611"/>
    </location>
</feature>
<feature type="compositionally biased region" description="Polar residues" evidence="4">
    <location>
        <begin position="34"/>
        <end position="53"/>
    </location>
</feature>
<feature type="compositionally biased region" description="Polar residues" evidence="4">
    <location>
        <begin position="1798"/>
        <end position="1808"/>
    </location>
</feature>
<feature type="region of interest" description="Disordered" evidence="4">
    <location>
        <begin position="570"/>
        <end position="592"/>
    </location>
</feature>
<dbReference type="GO" id="GO:0043015">
    <property type="term" value="F:gamma-tubulin binding"/>
    <property type="evidence" value="ECO:0007669"/>
    <property type="project" value="TreeGrafter"/>
</dbReference>
<feature type="compositionally biased region" description="Basic and acidic residues" evidence="4">
    <location>
        <begin position="570"/>
        <end position="589"/>
    </location>
</feature>
<dbReference type="GO" id="GO:0007059">
    <property type="term" value="P:chromosome segregation"/>
    <property type="evidence" value="ECO:0007669"/>
    <property type="project" value="TreeGrafter"/>
</dbReference>
<feature type="coiled-coil region" evidence="3">
    <location>
        <begin position="1348"/>
        <end position="1378"/>
    </location>
</feature>
<feature type="domain" description="Centrosomin N-terminal motif 1" evidence="5">
    <location>
        <begin position="71"/>
        <end position="142"/>
    </location>
</feature>
<dbReference type="GO" id="GO:0097431">
    <property type="term" value="C:mitotic spindle pole"/>
    <property type="evidence" value="ECO:0007669"/>
    <property type="project" value="TreeGrafter"/>
</dbReference>
<feature type="coiled-coil region" evidence="3">
    <location>
        <begin position="824"/>
        <end position="913"/>
    </location>
</feature>
<evidence type="ECO:0000256" key="2">
    <source>
        <dbReference type="ARBA" id="ARBA00022490"/>
    </source>
</evidence>
<comment type="subcellular location">
    <subcellularLocation>
        <location evidence="1">Cytoplasm</location>
    </subcellularLocation>
</comment>
<dbReference type="GO" id="GO:0090266">
    <property type="term" value="P:regulation of mitotic cell cycle spindle assembly checkpoint"/>
    <property type="evidence" value="ECO:0007669"/>
    <property type="project" value="TreeGrafter"/>
</dbReference>
<dbReference type="InterPro" id="IPR042791">
    <property type="entry name" value="CDK5RAP2"/>
</dbReference>
<dbReference type="PANTHER" id="PTHR46930">
    <property type="entry name" value="CDK5 REGULATORY SUBUNIT-ASSOCIATED PROTEIN 2"/>
    <property type="match status" value="1"/>
</dbReference>
<feature type="region of interest" description="Disordered" evidence="4">
    <location>
        <begin position="261"/>
        <end position="283"/>
    </location>
</feature>
<dbReference type="GO" id="GO:0007099">
    <property type="term" value="P:centriole replication"/>
    <property type="evidence" value="ECO:0007669"/>
    <property type="project" value="TreeGrafter"/>
</dbReference>
<dbReference type="GO" id="GO:0000242">
    <property type="term" value="C:pericentriolar material"/>
    <property type="evidence" value="ECO:0007669"/>
    <property type="project" value="TreeGrafter"/>
</dbReference>
<dbReference type="PANTHER" id="PTHR46930:SF1">
    <property type="entry name" value="CDK5 REGULATORY SUBUNIT-ASSOCIATED PROTEIN 2"/>
    <property type="match status" value="1"/>
</dbReference>
<keyword evidence="7" id="KW-1185">Reference proteome</keyword>
<reference evidence="6 7" key="1">
    <citation type="journal article" date="2024" name="BMC Genomics">
        <title>Genome assembly of redclaw crayfish (Cherax quadricarinatus) provides insights into its immune adaptation and hypoxia tolerance.</title>
        <authorList>
            <person name="Liu Z."/>
            <person name="Zheng J."/>
            <person name="Li H."/>
            <person name="Fang K."/>
            <person name="Wang S."/>
            <person name="He J."/>
            <person name="Zhou D."/>
            <person name="Weng S."/>
            <person name="Chi M."/>
            <person name="Gu Z."/>
            <person name="He J."/>
            <person name="Li F."/>
            <person name="Wang M."/>
        </authorList>
    </citation>
    <scope>NUCLEOTIDE SEQUENCE [LARGE SCALE GENOMIC DNA]</scope>
    <source>
        <strain evidence="6">ZL_2023a</strain>
    </source>
</reference>
<evidence type="ECO:0000313" key="7">
    <source>
        <dbReference type="Proteomes" id="UP001445076"/>
    </source>
</evidence>
<feature type="region of interest" description="Disordered" evidence="4">
    <location>
        <begin position="1798"/>
        <end position="1952"/>
    </location>
</feature>
<keyword evidence="3" id="KW-0175">Coiled coil</keyword>
<feature type="coiled-coil region" evidence="3">
    <location>
        <begin position="1441"/>
        <end position="1517"/>
    </location>
</feature>
<evidence type="ECO:0000313" key="6">
    <source>
        <dbReference type="EMBL" id="KAK8753909.1"/>
    </source>
</evidence>
<feature type="coiled-coil region" evidence="3">
    <location>
        <begin position="289"/>
        <end position="358"/>
    </location>
</feature>
<evidence type="ECO:0000256" key="1">
    <source>
        <dbReference type="ARBA" id="ARBA00004496"/>
    </source>
</evidence>
<dbReference type="EMBL" id="JARKIK010000001">
    <property type="protein sequence ID" value="KAK8753909.1"/>
    <property type="molecule type" value="Genomic_DNA"/>
</dbReference>
<accession>A0AAW0YMC5</accession>
<feature type="coiled-coil region" evidence="3">
    <location>
        <begin position="1049"/>
        <end position="1076"/>
    </location>
</feature>
<organism evidence="6 7">
    <name type="scientific">Cherax quadricarinatus</name>
    <name type="common">Australian red claw crayfish</name>
    <dbReference type="NCBI Taxonomy" id="27406"/>
    <lineage>
        <taxon>Eukaryota</taxon>
        <taxon>Metazoa</taxon>
        <taxon>Ecdysozoa</taxon>
        <taxon>Arthropoda</taxon>
        <taxon>Crustacea</taxon>
        <taxon>Multicrustacea</taxon>
        <taxon>Malacostraca</taxon>
        <taxon>Eumalacostraca</taxon>
        <taxon>Eucarida</taxon>
        <taxon>Decapoda</taxon>
        <taxon>Pleocyemata</taxon>
        <taxon>Astacidea</taxon>
        <taxon>Parastacoidea</taxon>
        <taxon>Parastacidae</taxon>
        <taxon>Cherax</taxon>
    </lineage>
</organism>
<proteinExistence type="predicted"/>
<dbReference type="GO" id="GO:0046600">
    <property type="term" value="P:negative regulation of centriole replication"/>
    <property type="evidence" value="ECO:0007669"/>
    <property type="project" value="TreeGrafter"/>
</dbReference>
<evidence type="ECO:0000259" key="5">
    <source>
        <dbReference type="Pfam" id="PF07989"/>
    </source>
</evidence>
<feature type="coiled-coil region" evidence="3">
    <location>
        <begin position="1664"/>
        <end position="1761"/>
    </location>
</feature>
<protein>
    <recommendedName>
        <fullName evidence="5">Centrosomin N-terminal motif 1 domain-containing protein</fullName>
    </recommendedName>
</protein>
<feature type="coiled-coil region" evidence="3">
    <location>
        <begin position="1990"/>
        <end position="2038"/>
    </location>
</feature>
<name>A0AAW0YMC5_CHEQU</name>
<evidence type="ECO:0000256" key="4">
    <source>
        <dbReference type="SAM" id="MobiDB-lite"/>
    </source>
</evidence>